<dbReference type="KEGG" id="hje:HacjB3_02500"/>
<dbReference type="NCBIfam" id="NF003199">
    <property type="entry name" value="PRK04169.1-3"/>
    <property type="match status" value="1"/>
</dbReference>
<dbReference type="STRING" id="795797.HacjB3_02500"/>
<evidence type="ECO:0000256" key="5">
    <source>
        <dbReference type="ARBA" id="ARBA00022842"/>
    </source>
</evidence>
<sequence length="246" mass="26030">MNIDWASTSHMTEIDPTKPLPADIGILEETDLVIIGGSDGVTQTATDNVVQQVRGSFPDLPLVQEPYASAQISGETTASVDWIVVPVVFNGDRDHFVGNHVRMLSQLGSDLEALLGQDVSVMDVVEKLVPVGYVIQNTNSKAASIAGVSDSLSVAQVRGAALATEIFYDFPIFHVDYAGMFGGTADTTAAATYFEDTALLYSGGIDSAQKATDVLAAGADAIVVNECFHENVDAFTQTTRISPSQI</sequence>
<dbReference type="GO" id="GO:0120536">
    <property type="term" value="F:heptaprenylglyceryl phosphate synthase activity"/>
    <property type="evidence" value="ECO:0007669"/>
    <property type="project" value="UniProtKB-ARBA"/>
</dbReference>
<dbReference type="SUPFAM" id="SSF51395">
    <property type="entry name" value="FMN-linked oxidoreductases"/>
    <property type="match status" value="1"/>
</dbReference>
<evidence type="ECO:0000313" key="12">
    <source>
        <dbReference type="Proteomes" id="UP000000390"/>
    </source>
</evidence>
<reference evidence="11 13" key="2">
    <citation type="journal article" date="2014" name="PLoS Genet.">
        <title>Phylogenetically driven sequencing of extremely halophilic archaea reveals strategies for static and dynamic osmo-response.</title>
        <authorList>
            <person name="Becker E.A."/>
            <person name="Seitzer P.M."/>
            <person name="Tritt A."/>
            <person name="Larsen D."/>
            <person name="Krusor M."/>
            <person name="Yao A.I."/>
            <person name="Wu D."/>
            <person name="Madern D."/>
            <person name="Eisen J.A."/>
            <person name="Darling A.E."/>
            <person name="Facciotti M.T."/>
        </authorList>
    </citation>
    <scope>NUCLEOTIDE SEQUENCE [LARGE SCALE GENOMIC DNA]</scope>
    <source>
        <strain evidence="11">B3</strain>
        <strain evidence="13">DSM 18796 / CECT 7217 / JCM 14584 / KCTC 4019 / B3</strain>
    </source>
</reference>
<evidence type="ECO:0000256" key="8">
    <source>
        <dbReference type="ARBA" id="ARBA00023264"/>
    </source>
</evidence>
<dbReference type="GO" id="GO:0046474">
    <property type="term" value="P:glycerophospholipid biosynthetic process"/>
    <property type="evidence" value="ECO:0007669"/>
    <property type="project" value="UniProtKB-ARBA"/>
</dbReference>
<dbReference type="InterPro" id="IPR038597">
    <property type="entry name" value="GGGP/HepGP_synthase_sf"/>
</dbReference>
<gene>
    <name evidence="10" type="ordered locus">HacjB3_02500</name>
    <name evidence="11" type="ORF">C497_16812</name>
</gene>
<keyword evidence="2" id="KW-0444">Lipid biosynthesis</keyword>
<reference evidence="10 12" key="1">
    <citation type="journal article" date="2010" name="J. Bacteriol.">
        <title>Complete genome sequence of Halalkalicoccus jeotgali B3(T), an extremely halophilic archaeon.</title>
        <authorList>
            <person name="Roh S.W."/>
            <person name="Nam Y.D."/>
            <person name="Nam S.H."/>
            <person name="Choi S.H."/>
            <person name="Park H.S."/>
            <person name="Bae J.W."/>
        </authorList>
    </citation>
    <scope>NUCLEOTIDE SEQUENCE [LARGE SCALE GENOMIC DNA]</scope>
    <source>
        <strain evidence="10">B3</strain>
        <strain evidence="12">DSM 18796 / CECT 7217 / JCM 14584 / KCTC 4019 / B3</strain>
    </source>
</reference>
<evidence type="ECO:0000256" key="7">
    <source>
        <dbReference type="ARBA" id="ARBA00023209"/>
    </source>
</evidence>
<dbReference type="Proteomes" id="UP000011645">
    <property type="component" value="Unassembled WGS sequence"/>
</dbReference>
<organism evidence="10 12">
    <name type="scientific">Halalkalicoccus jeotgali (strain DSM 18796 / CECT 7217 / JCM 14584 / KCTC 4019 / B3)</name>
    <dbReference type="NCBI Taxonomy" id="795797"/>
    <lineage>
        <taxon>Archaea</taxon>
        <taxon>Methanobacteriati</taxon>
        <taxon>Methanobacteriota</taxon>
        <taxon>Stenosarchaea group</taxon>
        <taxon>Halobacteria</taxon>
        <taxon>Halobacteriales</taxon>
        <taxon>Halococcaceae</taxon>
        <taxon>Halalkalicoccus</taxon>
    </lineage>
</organism>
<dbReference type="AlphaFoldDB" id="D8J6L6"/>
<dbReference type="eggNOG" id="arCOG01085">
    <property type="taxonomic scope" value="Archaea"/>
</dbReference>
<dbReference type="PANTHER" id="PTHR40029:SF2">
    <property type="entry name" value="HEPTAPRENYLGLYCERYL PHOSPHATE SYNTHASE"/>
    <property type="match status" value="1"/>
</dbReference>
<dbReference type="EC" id="2.5.1.41" evidence="1"/>
<evidence type="ECO:0000256" key="6">
    <source>
        <dbReference type="ARBA" id="ARBA00023098"/>
    </source>
</evidence>
<keyword evidence="3" id="KW-0808">Transferase</keyword>
<evidence type="ECO:0000313" key="10">
    <source>
        <dbReference type="EMBL" id="ADJ13893.1"/>
    </source>
</evidence>
<name>D8J6L6_HALJB</name>
<evidence type="ECO:0000256" key="4">
    <source>
        <dbReference type="ARBA" id="ARBA00022723"/>
    </source>
</evidence>
<keyword evidence="4" id="KW-0479">Metal-binding</keyword>
<evidence type="ECO:0000256" key="1">
    <source>
        <dbReference type="ARBA" id="ARBA00012676"/>
    </source>
</evidence>
<dbReference type="Gene3D" id="3.20.20.390">
    <property type="entry name" value="FMN-linked oxidoreductases"/>
    <property type="match status" value="1"/>
</dbReference>
<dbReference type="InterPro" id="IPR039074">
    <property type="entry name" value="GGGP/HepGP_synthase_I"/>
</dbReference>
<dbReference type="GO" id="GO:0046872">
    <property type="term" value="F:metal ion binding"/>
    <property type="evidence" value="ECO:0007669"/>
    <property type="project" value="UniProtKB-KW"/>
</dbReference>
<dbReference type="EMBL" id="CP002062">
    <property type="protein sequence ID" value="ADJ13893.1"/>
    <property type="molecule type" value="Genomic_DNA"/>
</dbReference>
<evidence type="ECO:0000256" key="2">
    <source>
        <dbReference type="ARBA" id="ARBA00022516"/>
    </source>
</evidence>
<dbReference type="EMBL" id="AOHV01000042">
    <property type="protein sequence ID" value="ELY34060.1"/>
    <property type="molecule type" value="Genomic_DNA"/>
</dbReference>
<keyword evidence="6" id="KW-0443">Lipid metabolism</keyword>
<dbReference type="InterPro" id="IPR008205">
    <property type="entry name" value="GGGP_HepGP_synthase"/>
</dbReference>
<accession>D8J6L6</accession>
<dbReference type="GO" id="GO:0047294">
    <property type="term" value="F:phosphoglycerol geranylgeranyltransferase activity"/>
    <property type="evidence" value="ECO:0007669"/>
    <property type="project" value="UniProtKB-EC"/>
</dbReference>
<keyword evidence="13" id="KW-1185">Reference proteome</keyword>
<evidence type="ECO:0000256" key="3">
    <source>
        <dbReference type="ARBA" id="ARBA00022679"/>
    </source>
</evidence>
<evidence type="ECO:0000313" key="11">
    <source>
        <dbReference type="EMBL" id="ELY34060.1"/>
    </source>
</evidence>
<dbReference type="RefSeq" id="WP_008418299.1">
    <property type="nucleotide sequence ID" value="NC_014297.1"/>
</dbReference>
<comment type="catalytic activity">
    <reaction evidence="9">
        <text>sn-glycerol 1-phosphate + (2E,6E,10E)-geranylgeranyl diphosphate = sn-3-O-(geranylgeranyl)glycerol 1-phosphate + diphosphate</text>
        <dbReference type="Rhea" id="RHEA:23404"/>
        <dbReference type="ChEBI" id="CHEBI:33019"/>
        <dbReference type="ChEBI" id="CHEBI:57677"/>
        <dbReference type="ChEBI" id="CHEBI:57685"/>
        <dbReference type="ChEBI" id="CHEBI:58756"/>
        <dbReference type="EC" id="2.5.1.41"/>
    </reaction>
</comment>
<dbReference type="GeneID" id="31807624"/>
<keyword evidence="5" id="KW-0460">Magnesium</keyword>
<proteinExistence type="predicted"/>
<protein>
    <recommendedName>
        <fullName evidence="1">phosphoglycerol geranylgeranyltransferase</fullName>
        <ecNumber evidence="1">2.5.1.41</ecNumber>
    </recommendedName>
</protein>
<evidence type="ECO:0000313" key="13">
    <source>
        <dbReference type="Proteomes" id="UP000011645"/>
    </source>
</evidence>
<dbReference type="Pfam" id="PF01884">
    <property type="entry name" value="PcrB"/>
    <property type="match status" value="1"/>
</dbReference>
<dbReference type="PANTHER" id="PTHR40029">
    <property type="match status" value="1"/>
</dbReference>
<keyword evidence="8" id="KW-1208">Phospholipid metabolism</keyword>
<evidence type="ECO:0000256" key="9">
    <source>
        <dbReference type="ARBA" id="ARBA00047288"/>
    </source>
</evidence>
<dbReference type="OrthoDB" id="49758at2157"/>
<dbReference type="Proteomes" id="UP000000390">
    <property type="component" value="Chromosome"/>
</dbReference>
<keyword evidence="7" id="KW-0594">Phospholipid biosynthesis</keyword>
<dbReference type="HOGENOM" id="CLU_095211_0_0_2"/>